<organism evidence="6">
    <name type="scientific">Tanacetum cinerariifolium</name>
    <name type="common">Dalmatian daisy</name>
    <name type="synonym">Chrysanthemum cinerariifolium</name>
    <dbReference type="NCBI Taxonomy" id="118510"/>
    <lineage>
        <taxon>Eukaryota</taxon>
        <taxon>Viridiplantae</taxon>
        <taxon>Streptophyta</taxon>
        <taxon>Embryophyta</taxon>
        <taxon>Tracheophyta</taxon>
        <taxon>Spermatophyta</taxon>
        <taxon>Magnoliopsida</taxon>
        <taxon>eudicotyledons</taxon>
        <taxon>Gunneridae</taxon>
        <taxon>Pentapetalae</taxon>
        <taxon>asterids</taxon>
        <taxon>campanulids</taxon>
        <taxon>Asterales</taxon>
        <taxon>Asteraceae</taxon>
        <taxon>Asteroideae</taxon>
        <taxon>Anthemideae</taxon>
        <taxon>Anthemidinae</taxon>
        <taxon>Tanacetum</taxon>
    </lineage>
</organism>
<proteinExistence type="predicted"/>
<dbReference type="GO" id="GO:0003676">
    <property type="term" value="F:nucleic acid binding"/>
    <property type="evidence" value="ECO:0007669"/>
    <property type="project" value="InterPro"/>
</dbReference>
<gene>
    <name evidence="6" type="ORF">Tci_548241</name>
</gene>
<reference evidence="6" key="1">
    <citation type="journal article" date="2019" name="Sci. Rep.">
        <title>Draft genome of Tanacetum cinerariifolium, the natural source of mosquito coil.</title>
        <authorList>
            <person name="Yamashiro T."/>
            <person name="Shiraishi A."/>
            <person name="Satake H."/>
            <person name="Nakayama K."/>
        </authorList>
    </citation>
    <scope>NUCLEOTIDE SEQUENCE</scope>
</reference>
<feature type="domain" description="CCHC-type" evidence="5">
    <location>
        <begin position="603"/>
        <end position="616"/>
    </location>
</feature>
<accession>A0A699ITC7</accession>
<keyword evidence="2" id="KW-0175">Coiled coil</keyword>
<dbReference type="SUPFAM" id="SSF57756">
    <property type="entry name" value="Retrovirus zinc finger-like domains"/>
    <property type="match status" value="1"/>
</dbReference>
<keyword evidence="1" id="KW-0863">Zinc-finger</keyword>
<evidence type="ECO:0000259" key="5">
    <source>
        <dbReference type="PROSITE" id="PS50158"/>
    </source>
</evidence>
<feature type="region of interest" description="Disordered" evidence="3">
    <location>
        <begin position="555"/>
        <end position="582"/>
    </location>
</feature>
<evidence type="ECO:0000313" key="6">
    <source>
        <dbReference type="EMBL" id="GEZ76268.1"/>
    </source>
</evidence>
<evidence type="ECO:0000256" key="1">
    <source>
        <dbReference type="PROSITE-ProRule" id="PRU00047"/>
    </source>
</evidence>
<protein>
    <submittedName>
        <fullName evidence="6">Ribonuclease H-like domain-containing protein</fullName>
    </submittedName>
</protein>
<feature type="domain" description="CCHC-type" evidence="5">
    <location>
        <begin position="243"/>
        <end position="258"/>
    </location>
</feature>
<comment type="caution">
    <text evidence="6">The sequence shown here is derived from an EMBL/GenBank/DDBJ whole genome shotgun (WGS) entry which is preliminary data.</text>
</comment>
<dbReference type="EMBL" id="BKCJ010320251">
    <property type="protein sequence ID" value="GEZ76268.1"/>
    <property type="molecule type" value="Genomic_DNA"/>
</dbReference>
<dbReference type="InterPro" id="IPR001878">
    <property type="entry name" value="Znf_CCHC"/>
</dbReference>
<dbReference type="AlphaFoldDB" id="A0A699ITC7"/>
<dbReference type="SMART" id="SM00343">
    <property type="entry name" value="ZnF_C2HC"/>
    <property type="match status" value="2"/>
</dbReference>
<evidence type="ECO:0000256" key="3">
    <source>
        <dbReference type="SAM" id="MobiDB-lite"/>
    </source>
</evidence>
<feature type="chain" id="PRO_5025410061" evidence="4">
    <location>
        <begin position="32"/>
        <end position="820"/>
    </location>
</feature>
<dbReference type="InterPro" id="IPR036875">
    <property type="entry name" value="Znf_CCHC_sf"/>
</dbReference>
<feature type="signal peptide" evidence="4">
    <location>
        <begin position="1"/>
        <end position="31"/>
    </location>
</feature>
<name>A0A699ITC7_TANCI</name>
<keyword evidence="1" id="KW-0862">Zinc</keyword>
<sequence length="820" mass="91935">MIKPRSIKGFGLLKWGLGLAVLFHQPEITDGEYPLSVGTGKGLFCLPAGTGANTFGLPIGVPTLDSISASFIDVDTLEVDAHEVESFGLGSKDLTLESLEANSFVLTSEDLSMSSQETNLLDTDLESLESLKRGGGITFILSALANLWKRGLPSTSSELVTGSHRSGNVIKDIVQSVVADTEPKQQLAYEDFKQIEKFDLEEMHLKWKMAMLSVRVHKFEQKARRKIDFDKNESARFNKKKVRCYKCQQRGYFARECRAKGGNDKQRYSSFKIKEIGKKEEDSKALITVDSLDAIEEGVAKIYDLITGDDTKEASTAGDAGEFALMGVTFKVHNCPFGCDNKYNELKKQYNELNEQNSEYFIQVQAYKNSLNTLEKQKRVLQSNQLTLEDKIRVLSIELENTSNLLKHSERIHPDVETAKKELQTTLDNHLVQTEKWRISSKNLNRLIDSSMSVRTKVGLGFTNYIRENKLGWDDSAFSVFTTNSKDVEDRPLINRFAKADSIKVVPLPLTGDYTSLSDHIDLDESQMSYGTKSSTSMDFKSVYNDFVSCDNSDKSSEDLPSFSCNSSDKNENTSRTSCNKNGYSNKKVGHFRKNASSVSKLCFICGSSAHLIKDCDFYEKQIVNKTVGIRVGLVHHRNKVNHLNQFVLQVVLLRTGKVTIPPARPQPVPTGKPKVFAPVPAGRQNRPFPILTDRGYPPSVSSGWWKSIARPMPHFSRPTSSYFQTYTSYVPTMSYTHMKYGKDRWATAVKRSAGYFWKSHRKDAKDEGIFDSGCSRSMTGNKERLDDFQVIQGGKVIMDEHNKVGYLLKPTGRVVVPAG</sequence>
<dbReference type="GO" id="GO:0008270">
    <property type="term" value="F:zinc ion binding"/>
    <property type="evidence" value="ECO:0007669"/>
    <property type="project" value="UniProtKB-KW"/>
</dbReference>
<keyword evidence="1" id="KW-0479">Metal-binding</keyword>
<feature type="non-terminal residue" evidence="6">
    <location>
        <position position="820"/>
    </location>
</feature>
<evidence type="ECO:0000256" key="4">
    <source>
        <dbReference type="SAM" id="SignalP"/>
    </source>
</evidence>
<dbReference type="PROSITE" id="PS50158">
    <property type="entry name" value="ZF_CCHC"/>
    <property type="match status" value="2"/>
</dbReference>
<feature type="coiled-coil region" evidence="2">
    <location>
        <begin position="339"/>
        <end position="391"/>
    </location>
</feature>
<keyword evidence="4" id="KW-0732">Signal</keyword>
<feature type="compositionally biased region" description="Polar residues" evidence="3">
    <location>
        <begin position="563"/>
        <end position="582"/>
    </location>
</feature>
<evidence type="ECO:0000256" key="2">
    <source>
        <dbReference type="SAM" id="Coils"/>
    </source>
</evidence>